<evidence type="ECO:0000313" key="2">
    <source>
        <dbReference type="EMBL" id="VCU10806.1"/>
    </source>
</evidence>
<protein>
    <submittedName>
        <fullName evidence="2">Uncharacterized protein</fullName>
    </submittedName>
</protein>
<gene>
    <name evidence="2" type="ORF">RHODGE_RHODGE_04010</name>
</gene>
<evidence type="ECO:0000313" key="3">
    <source>
        <dbReference type="Proteomes" id="UP000289200"/>
    </source>
</evidence>
<comment type="caution">
    <text evidence="2">The sequence shown here is derived from an EMBL/GenBank/DDBJ whole genome shotgun (WGS) entry which is preliminary data.</text>
</comment>
<organism evidence="2 3">
    <name type="scientific">Rhodoplanes serenus</name>
    <dbReference type="NCBI Taxonomy" id="200615"/>
    <lineage>
        <taxon>Bacteria</taxon>
        <taxon>Pseudomonadati</taxon>
        <taxon>Pseudomonadota</taxon>
        <taxon>Alphaproteobacteria</taxon>
        <taxon>Hyphomicrobiales</taxon>
        <taxon>Nitrobacteraceae</taxon>
        <taxon>Rhodoplanes</taxon>
    </lineage>
</organism>
<evidence type="ECO:0000256" key="1">
    <source>
        <dbReference type="SAM" id="MobiDB-lite"/>
    </source>
</evidence>
<dbReference type="Proteomes" id="UP000289200">
    <property type="component" value="Unassembled WGS sequence"/>
</dbReference>
<name>A0A447CZS9_9BRAD</name>
<feature type="region of interest" description="Disordered" evidence="1">
    <location>
        <begin position="27"/>
        <end position="63"/>
    </location>
</feature>
<reference evidence="3" key="1">
    <citation type="submission" date="2018-10" db="EMBL/GenBank/DDBJ databases">
        <authorList>
            <person name="Peiro R."/>
            <person name="Begona"/>
            <person name="Cbmso G."/>
            <person name="Lopez M."/>
            <person name="Gonzalez S."/>
            <person name="Sacristan E."/>
            <person name="Castillo E."/>
        </authorList>
    </citation>
    <scope>NUCLEOTIDE SEQUENCE [LARGE SCALE GENOMIC DNA]</scope>
</reference>
<proteinExistence type="predicted"/>
<dbReference type="AlphaFoldDB" id="A0A447CZS9"/>
<dbReference type="EMBL" id="UWOC01000180">
    <property type="protein sequence ID" value="VCU10806.1"/>
    <property type="molecule type" value="Genomic_DNA"/>
</dbReference>
<keyword evidence="3" id="KW-1185">Reference proteome</keyword>
<dbReference type="RefSeq" id="WP_129610860.1">
    <property type="nucleotide sequence ID" value="NZ_UWOC01000180.1"/>
</dbReference>
<accession>A0A447CZS9</accession>
<sequence length="63" mass="6598">MPATTATPKPAETPQALPRVAFASAGAMTPQARRRAAELMQAEQPKLSAAGEIVRGLRPADQD</sequence>